<evidence type="ECO:0000313" key="3">
    <source>
        <dbReference type="Proteomes" id="UP001551675"/>
    </source>
</evidence>
<feature type="chain" id="PRO_5047065457" evidence="1">
    <location>
        <begin position="23"/>
        <end position="182"/>
    </location>
</feature>
<reference evidence="2 3" key="1">
    <citation type="submission" date="2024-06" db="EMBL/GenBank/DDBJ databases">
        <title>The Natural Products Discovery Center: Release of the First 8490 Sequenced Strains for Exploring Actinobacteria Biosynthetic Diversity.</title>
        <authorList>
            <person name="Kalkreuter E."/>
            <person name="Kautsar S.A."/>
            <person name="Yang D."/>
            <person name="Bader C.D."/>
            <person name="Teijaro C.N."/>
            <person name="Fluegel L."/>
            <person name="Davis C.M."/>
            <person name="Simpson J.R."/>
            <person name="Lauterbach L."/>
            <person name="Steele A.D."/>
            <person name="Gui C."/>
            <person name="Meng S."/>
            <person name="Li G."/>
            <person name="Viehrig K."/>
            <person name="Ye F."/>
            <person name="Su P."/>
            <person name="Kiefer A.F."/>
            <person name="Nichols A."/>
            <person name="Cepeda A.J."/>
            <person name="Yan W."/>
            <person name="Fan B."/>
            <person name="Jiang Y."/>
            <person name="Adhikari A."/>
            <person name="Zheng C.-J."/>
            <person name="Schuster L."/>
            <person name="Cowan T.M."/>
            <person name="Smanski M.J."/>
            <person name="Chevrette M.G."/>
            <person name="De Carvalho L.P.S."/>
            <person name="Shen B."/>
        </authorList>
    </citation>
    <scope>NUCLEOTIDE SEQUENCE [LARGE SCALE GENOMIC DNA]</scope>
    <source>
        <strain evidence="2 3">NPDC050100</strain>
    </source>
</reference>
<accession>A0ABV3GJ94</accession>
<keyword evidence="1" id="KW-0732">Signal</keyword>
<keyword evidence="3" id="KW-1185">Reference proteome</keyword>
<evidence type="ECO:0000256" key="1">
    <source>
        <dbReference type="SAM" id="SignalP"/>
    </source>
</evidence>
<dbReference type="Proteomes" id="UP001551675">
    <property type="component" value="Unassembled WGS sequence"/>
</dbReference>
<proteinExistence type="predicted"/>
<dbReference type="RefSeq" id="WP_061255884.1">
    <property type="nucleotide sequence ID" value="NZ_JBFALK010000013.1"/>
</dbReference>
<gene>
    <name evidence="2" type="ORF">AB0I59_24085</name>
</gene>
<comment type="caution">
    <text evidence="2">The sequence shown here is derived from an EMBL/GenBank/DDBJ whole genome shotgun (WGS) entry which is preliminary data.</text>
</comment>
<dbReference type="EMBL" id="JBFALK010000013">
    <property type="protein sequence ID" value="MEV0971703.1"/>
    <property type="molecule type" value="Genomic_DNA"/>
</dbReference>
<sequence length="182" mass="20307">MRRVLVAATCLMAAFLASPAPAHATAASSRAHAAADSSRVERRVPKVKVTYPSAIRRGHPARITYKVSHPDQFGDEALVLQTDLPRGIVSKVRFVTKPRGATCGTQKRNSVGNYAVYCVIRSLNHSKLTMSFNVWIKTSYNGKFRSGHYWRPVTLDYGGSTRDYLDEITRKDLIGNTWIKVR</sequence>
<feature type="signal peptide" evidence="1">
    <location>
        <begin position="1"/>
        <end position="22"/>
    </location>
</feature>
<organism evidence="2 3">
    <name type="scientific">Microtetraspora glauca</name>
    <dbReference type="NCBI Taxonomy" id="1996"/>
    <lineage>
        <taxon>Bacteria</taxon>
        <taxon>Bacillati</taxon>
        <taxon>Actinomycetota</taxon>
        <taxon>Actinomycetes</taxon>
        <taxon>Streptosporangiales</taxon>
        <taxon>Streptosporangiaceae</taxon>
        <taxon>Microtetraspora</taxon>
    </lineage>
</organism>
<name>A0ABV3GJ94_MICGL</name>
<protein>
    <submittedName>
        <fullName evidence="2">Uncharacterized protein</fullName>
    </submittedName>
</protein>
<evidence type="ECO:0000313" key="2">
    <source>
        <dbReference type="EMBL" id="MEV0971703.1"/>
    </source>
</evidence>